<gene>
    <name evidence="2" type="ORF">RchiOBHm_Chr5g0028321</name>
</gene>
<keyword evidence="1" id="KW-0732">Signal</keyword>
<dbReference type="Gramene" id="PRQ30777">
    <property type="protein sequence ID" value="PRQ30777"/>
    <property type="gene ID" value="RchiOBHm_Chr5g0028321"/>
</dbReference>
<dbReference type="Proteomes" id="UP000238479">
    <property type="component" value="Chromosome 5"/>
</dbReference>
<accession>A0A2P6Q9D2</accession>
<feature type="chain" id="PRO_5015179839" evidence="1">
    <location>
        <begin position="19"/>
        <end position="62"/>
    </location>
</feature>
<proteinExistence type="predicted"/>
<reference evidence="2 3" key="1">
    <citation type="journal article" date="2018" name="Nat. Genet.">
        <title>The Rosa genome provides new insights in the design of modern roses.</title>
        <authorList>
            <person name="Bendahmane M."/>
        </authorList>
    </citation>
    <scope>NUCLEOTIDE SEQUENCE [LARGE SCALE GENOMIC DNA]</scope>
    <source>
        <strain evidence="3">cv. Old Blush</strain>
    </source>
</reference>
<organism evidence="2 3">
    <name type="scientific">Rosa chinensis</name>
    <name type="common">China rose</name>
    <dbReference type="NCBI Taxonomy" id="74649"/>
    <lineage>
        <taxon>Eukaryota</taxon>
        <taxon>Viridiplantae</taxon>
        <taxon>Streptophyta</taxon>
        <taxon>Embryophyta</taxon>
        <taxon>Tracheophyta</taxon>
        <taxon>Spermatophyta</taxon>
        <taxon>Magnoliopsida</taxon>
        <taxon>eudicotyledons</taxon>
        <taxon>Gunneridae</taxon>
        <taxon>Pentapetalae</taxon>
        <taxon>rosids</taxon>
        <taxon>fabids</taxon>
        <taxon>Rosales</taxon>
        <taxon>Rosaceae</taxon>
        <taxon>Rosoideae</taxon>
        <taxon>Rosoideae incertae sedis</taxon>
        <taxon>Rosa</taxon>
    </lineage>
</organism>
<feature type="signal peptide" evidence="1">
    <location>
        <begin position="1"/>
        <end position="18"/>
    </location>
</feature>
<keyword evidence="3" id="KW-1185">Reference proteome</keyword>
<dbReference type="EMBL" id="PDCK01000043">
    <property type="protein sequence ID" value="PRQ30777.1"/>
    <property type="molecule type" value="Genomic_DNA"/>
</dbReference>
<evidence type="ECO:0000313" key="3">
    <source>
        <dbReference type="Proteomes" id="UP000238479"/>
    </source>
</evidence>
<comment type="caution">
    <text evidence="2">The sequence shown here is derived from an EMBL/GenBank/DDBJ whole genome shotgun (WGS) entry which is preliminary data.</text>
</comment>
<protein>
    <submittedName>
        <fullName evidence="2">Uncharacterized protein</fullName>
    </submittedName>
</protein>
<name>A0A2P6Q9D2_ROSCH</name>
<sequence>MIESFLFLFLIYKNSVVSLQEFNGWTAQDILETPSSSIINKLTEDSAQEGQAWSMWRKINSS</sequence>
<evidence type="ECO:0000313" key="2">
    <source>
        <dbReference type="EMBL" id="PRQ30777.1"/>
    </source>
</evidence>
<dbReference type="AlphaFoldDB" id="A0A2P6Q9D2"/>
<evidence type="ECO:0000256" key="1">
    <source>
        <dbReference type="SAM" id="SignalP"/>
    </source>
</evidence>